<keyword evidence="3" id="KW-1185">Reference proteome</keyword>
<sequence length="161" mass="17868">MKGSKDVRRDEAEKEAPQFHHQFKVDGVQLGGGARLGEASRFMARLGYQLAAPESFLHSLSVETDFREQLVLTPLTQYATPQLFILPSLGFGVGVPVQVLPEASWDHYPRLREGPDSQKPSNIKRLRVIRRFSAAFPSAPAQPVRAPHRGSLVSRRKGTSP</sequence>
<name>A0A1I0LH04_9BACT</name>
<dbReference type="AlphaFoldDB" id="A0A1I0LH04"/>
<dbReference type="Proteomes" id="UP000199181">
    <property type="component" value="Unassembled WGS sequence"/>
</dbReference>
<evidence type="ECO:0000256" key="1">
    <source>
        <dbReference type="SAM" id="MobiDB-lite"/>
    </source>
</evidence>
<protein>
    <submittedName>
        <fullName evidence="2">Uncharacterized protein</fullName>
    </submittedName>
</protein>
<proteinExistence type="predicted"/>
<evidence type="ECO:0000313" key="3">
    <source>
        <dbReference type="Proteomes" id="UP000199181"/>
    </source>
</evidence>
<reference evidence="3" key="1">
    <citation type="submission" date="2016-10" db="EMBL/GenBank/DDBJ databases">
        <authorList>
            <person name="Varghese N."/>
            <person name="Submissions S."/>
        </authorList>
    </citation>
    <scope>NUCLEOTIDE SEQUENCE [LARGE SCALE GENOMIC DNA]</scope>
    <source>
        <strain evidence="3">DSM 16858</strain>
    </source>
</reference>
<gene>
    <name evidence="2" type="ORF">SAMN05443639_12914</name>
</gene>
<organism evidence="2 3">
    <name type="scientific">Stigmatella erecta</name>
    <dbReference type="NCBI Taxonomy" id="83460"/>
    <lineage>
        <taxon>Bacteria</taxon>
        <taxon>Pseudomonadati</taxon>
        <taxon>Myxococcota</taxon>
        <taxon>Myxococcia</taxon>
        <taxon>Myxococcales</taxon>
        <taxon>Cystobacterineae</taxon>
        <taxon>Archangiaceae</taxon>
        <taxon>Stigmatella</taxon>
    </lineage>
</organism>
<evidence type="ECO:0000313" key="2">
    <source>
        <dbReference type="EMBL" id="SEU38857.1"/>
    </source>
</evidence>
<feature type="region of interest" description="Disordered" evidence="1">
    <location>
        <begin position="137"/>
        <end position="161"/>
    </location>
</feature>
<accession>A0A1I0LH04</accession>
<dbReference type="EMBL" id="FOIJ01000029">
    <property type="protein sequence ID" value="SEU38857.1"/>
    <property type="molecule type" value="Genomic_DNA"/>
</dbReference>